<evidence type="ECO:0000256" key="1">
    <source>
        <dbReference type="SAM" id="MobiDB-lite"/>
    </source>
</evidence>
<name>A0ABW6T0S1_9ACTN</name>
<gene>
    <name evidence="2" type="ORF">ACFYXI_35055</name>
</gene>
<protein>
    <submittedName>
        <fullName evidence="2">Uncharacterized protein</fullName>
    </submittedName>
</protein>
<organism evidence="2 3">
    <name type="scientific">Microtetraspora malaysiensis</name>
    <dbReference type="NCBI Taxonomy" id="161358"/>
    <lineage>
        <taxon>Bacteria</taxon>
        <taxon>Bacillati</taxon>
        <taxon>Actinomycetota</taxon>
        <taxon>Actinomycetes</taxon>
        <taxon>Streptosporangiales</taxon>
        <taxon>Streptosporangiaceae</taxon>
        <taxon>Microtetraspora</taxon>
    </lineage>
</organism>
<evidence type="ECO:0000313" key="3">
    <source>
        <dbReference type="Proteomes" id="UP001602013"/>
    </source>
</evidence>
<proteinExistence type="predicted"/>
<keyword evidence="3" id="KW-1185">Reference proteome</keyword>
<feature type="region of interest" description="Disordered" evidence="1">
    <location>
        <begin position="20"/>
        <end position="60"/>
    </location>
</feature>
<dbReference type="EMBL" id="JBIASD010000036">
    <property type="protein sequence ID" value="MFF3670821.1"/>
    <property type="molecule type" value="Genomic_DNA"/>
</dbReference>
<comment type="caution">
    <text evidence="2">The sequence shown here is derived from an EMBL/GenBank/DDBJ whole genome shotgun (WGS) entry which is preliminary data.</text>
</comment>
<evidence type="ECO:0000313" key="2">
    <source>
        <dbReference type="EMBL" id="MFF3670821.1"/>
    </source>
</evidence>
<sequence length="60" mass="6287">MPPFDLGMMCPAVLGLSGVPDRPHTRPSCSAQFVQAQAGVPQSRQGRRDMATPPAIPAGE</sequence>
<feature type="compositionally biased region" description="Polar residues" evidence="1">
    <location>
        <begin position="27"/>
        <end position="44"/>
    </location>
</feature>
<reference evidence="2 3" key="1">
    <citation type="submission" date="2024-10" db="EMBL/GenBank/DDBJ databases">
        <title>The Natural Products Discovery Center: Release of the First 8490 Sequenced Strains for Exploring Actinobacteria Biosynthetic Diversity.</title>
        <authorList>
            <person name="Kalkreuter E."/>
            <person name="Kautsar S.A."/>
            <person name="Yang D."/>
            <person name="Bader C.D."/>
            <person name="Teijaro C.N."/>
            <person name="Fluegel L."/>
            <person name="Davis C.M."/>
            <person name="Simpson J.R."/>
            <person name="Lauterbach L."/>
            <person name="Steele A.D."/>
            <person name="Gui C."/>
            <person name="Meng S."/>
            <person name="Li G."/>
            <person name="Viehrig K."/>
            <person name="Ye F."/>
            <person name="Su P."/>
            <person name="Kiefer A.F."/>
            <person name="Nichols A."/>
            <person name="Cepeda A.J."/>
            <person name="Yan W."/>
            <person name="Fan B."/>
            <person name="Jiang Y."/>
            <person name="Adhikari A."/>
            <person name="Zheng C.-J."/>
            <person name="Schuster L."/>
            <person name="Cowan T.M."/>
            <person name="Smanski M.J."/>
            <person name="Chevrette M.G."/>
            <person name="De Carvalho L.P.S."/>
            <person name="Shen B."/>
        </authorList>
    </citation>
    <scope>NUCLEOTIDE SEQUENCE [LARGE SCALE GENOMIC DNA]</scope>
    <source>
        <strain evidence="2 3">NPDC002173</strain>
    </source>
</reference>
<dbReference type="Proteomes" id="UP001602013">
    <property type="component" value="Unassembled WGS sequence"/>
</dbReference>
<accession>A0ABW6T0S1</accession>
<dbReference type="RefSeq" id="WP_387417079.1">
    <property type="nucleotide sequence ID" value="NZ_JBIASD010000036.1"/>
</dbReference>